<reference evidence="1 2" key="1">
    <citation type="journal article" date="2024" name="Ann. Entomol. Soc. Am.">
        <title>Genomic analyses of the southern and eastern yellowjacket wasps (Hymenoptera: Vespidae) reveal evolutionary signatures of social life.</title>
        <authorList>
            <person name="Catto M.A."/>
            <person name="Caine P.B."/>
            <person name="Orr S.E."/>
            <person name="Hunt B.G."/>
            <person name="Goodisman M.A.D."/>
        </authorList>
    </citation>
    <scope>NUCLEOTIDE SEQUENCE [LARGE SCALE GENOMIC DNA]</scope>
    <source>
        <strain evidence="1">232</strain>
        <tissue evidence="1">Head and thorax</tissue>
    </source>
</reference>
<sequence>MYIVSQSLLRAFLNEKLQPDQRVSLVTEENIKENTNAKGKRKRYKQFFSLGCSQVINKKSLVTDTSEKMLKKINPIPKVTKPPRNSNVNVYLMEDSFSDENCSDFVIQKSKKSFVSKNIMLIASSVGISTALHGKRATGFNLTDGLFRQIQRCNQNDTQSNSRHVQPVEKQWTVLKIHINNHYKNRRLQNIIYWDITIHVEKTVK</sequence>
<protein>
    <submittedName>
        <fullName evidence="1">Uncharacterized protein</fullName>
    </submittedName>
</protein>
<evidence type="ECO:0000313" key="1">
    <source>
        <dbReference type="EMBL" id="KAL2741334.1"/>
    </source>
</evidence>
<organism evidence="1 2">
    <name type="scientific">Vespula maculifrons</name>
    <name type="common">Eastern yellow jacket</name>
    <name type="synonym">Wasp</name>
    <dbReference type="NCBI Taxonomy" id="7453"/>
    <lineage>
        <taxon>Eukaryota</taxon>
        <taxon>Metazoa</taxon>
        <taxon>Ecdysozoa</taxon>
        <taxon>Arthropoda</taxon>
        <taxon>Hexapoda</taxon>
        <taxon>Insecta</taxon>
        <taxon>Pterygota</taxon>
        <taxon>Neoptera</taxon>
        <taxon>Endopterygota</taxon>
        <taxon>Hymenoptera</taxon>
        <taxon>Apocrita</taxon>
        <taxon>Aculeata</taxon>
        <taxon>Vespoidea</taxon>
        <taxon>Vespidae</taxon>
        <taxon>Vespinae</taxon>
        <taxon>Vespula</taxon>
    </lineage>
</organism>
<proteinExistence type="predicted"/>
<dbReference type="AlphaFoldDB" id="A0ABD2C8L5"/>
<comment type="caution">
    <text evidence="1">The sequence shown here is derived from an EMBL/GenBank/DDBJ whole genome shotgun (WGS) entry which is preliminary data.</text>
</comment>
<evidence type="ECO:0000313" key="2">
    <source>
        <dbReference type="Proteomes" id="UP001607303"/>
    </source>
</evidence>
<dbReference type="EMBL" id="JAYRBN010000059">
    <property type="protein sequence ID" value="KAL2741334.1"/>
    <property type="molecule type" value="Genomic_DNA"/>
</dbReference>
<name>A0ABD2C8L5_VESMC</name>
<gene>
    <name evidence="1" type="ORF">V1477_010395</name>
</gene>
<dbReference type="Proteomes" id="UP001607303">
    <property type="component" value="Unassembled WGS sequence"/>
</dbReference>
<keyword evidence="2" id="KW-1185">Reference proteome</keyword>
<accession>A0ABD2C8L5</accession>